<sequence length="400" mass="42606">MAFPERFTNLPDYAFPRLRALLAEITPGLAPGEAPMILTIGEPRHPMPGFVADVMAASIGQLSKYPPNEGTPELLAAIGGWLDRRYGLDVAPGRLMVLNGTREGLFNAALALCPERKDGQRPAILIPNPFYQVYAVAAAAVGADPVFVAATPDTGNLPDYGALDPALLDRVGLAYLCSPANPQGAVADVAYLEALVALAERHDFLILADECYSEIWRDAPPPGALQVATAMGLPDRVVMFNSLSKRSNLPGLRSGFAAGGAAQIARMRQLRNYAGAPLPLPVQRVSEAAWADEDHVAASLALYQQKYRIADEVLGDIPGYRSPQGGFFLWLPVADGEAAARRLWAQAGIQVLPGAYLSREVDGINPGAGFVRVALVADAAQTRDALTRLRAVLYDDTAEG</sequence>
<evidence type="ECO:0000259" key="4">
    <source>
        <dbReference type="Pfam" id="PF00155"/>
    </source>
</evidence>
<dbReference type="Proteomes" id="UP000296374">
    <property type="component" value="Chromosome"/>
</dbReference>
<dbReference type="EMBL" id="CP038439">
    <property type="protein sequence ID" value="QBX33337.1"/>
    <property type="molecule type" value="Genomic_DNA"/>
</dbReference>
<dbReference type="CDD" id="cd00609">
    <property type="entry name" value="AAT_like"/>
    <property type="match status" value="1"/>
</dbReference>
<evidence type="ECO:0000256" key="2">
    <source>
        <dbReference type="ARBA" id="ARBA00022576"/>
    </source>
</evidence>
<evidence type="ECO:0000313" key="6">
    <source>
        <dbReference type="Proteomes" id="UP000296374"/>
    </source>
</evidence>
<dbReference type="Pfam" id="PF00155">
    <property type="entry name" value="Aminotran_1_2"/>
    <property type="match status" value="1"/>
</dbReference>
<dbReference type="AlphaFoldDB" id="A0A4P7HJH0"/>
<dbReference type="GO" id="GO:0008483">
    <property type="term" value="F:transaminase activity"/>
    <property type="evidence" value="ECO:0007669"/>
    <property type="project" value="UniProtKB-KW"/>
</dbReference>
<dbReference type="InterPro" id="IPR004839">
    <property type="entry name" value="Aminotransferase_I/II_large"/>
</dbReference>
<dbReference type="InterPro" id="IPR015421">
    <property type="entry name" value="PyrdxlP-dep_Trfase_major"/>
</dbReference>
<evidence type="ECO:0000256" key="1">
    <source>
        <dbReference type="ARBA" id="ARBA00001933"/>
    </source>
</evidence>
<comment type="cofactor">
    <cofactor evidence="1">
        <name>pyridoxal 5'-phosphate</name>
        <dbReference type="ChEBI" id="CHEBI:597326"/>
    </cofactor>
</comment>
<keyword evidence="3 5" id="KW-0808">Transferase</keyword>
<reference evidence="6" key="1">
    <citation type="submission" date="2019-03" db="EMBL/GenBank/DDBJ databases">
        <authorList>
            <person name="Li J."/>
        </authorList>
    </citation>
    <scope>NUCLEOTIDE SEQUENCE [LARGE SCALE GENOMIC DNA]</scope>
    <source>
        <strain evidence="6">2251</strain>
    </source>
</reference>
<organism evidence="5 6">
    <name type="scientific">Paracoccus liaowanqingii</name>
    <dbReference type="NCBI Taxonomy" id="2560053"/>
    <lineage>
        <taxon>Bacteria</taxon>
        <taxon>Pseudomonadati</taxon>
        <taxon>Pseudomonadota</taxon>
        <taxon>Alphaproteobacteria</taxon>
        <taxon>Rhodobacterales</taxon>
        <taxon>Paracoccaceae</taxon>
        <taxon>Paracoccus</taxon>
    </lineage>
</organism>
<dbReference type="InterPro" id="IPR050881">
    <property type="entry name" value="LL-DAP_aminotransferase"/>
</dbReference>
<accession>A0A4P7HJH0</accession>
<dbReference type="KEGG" id="plia:E4191_00325"/>
<feature type="domain" description="Aminotransferase class I/classII large" evidence="4">
    <location>
        <begin position="36"/>
        <end position="388"/>
    </location>
</feature>
<proteinExistence type="predicted"/>
<dbReference type="InterPro" id="IPR015424">
    <property type="entry name" value="PyrdxlP-dep_Trfase"/>
</dbReference>
<name>A0A4P7HJH0_9RHOB</name>
<keyword evidence="2 5" id="KW-0032">Aminotransferase</keyword>
<dbReference type="Gene3D" id="3.90.1150.10">
    <property type="entry name" value="Aspartate Aminotransferase, domain 1"/>
    <property type="match status" value="1"/>
</dbReference>
<dbReference type="GO" id="GO:0030170">
    <property type="term" value="F:pyridoxal phosphate binding"/>
    <property type="evidence" value="ECO:0007669"/>
    <property type="project" value="InterPro"/>
</dbReference>
<evidence type="ECO:0000256" key="3">
    <source>
        <dbReference type="ARBA" id="ARBA00022679"/>
    </source>
</evidence>
<dbReference type="SUPFAM" id="SSF53383">
    <property type="entry name" value="PLP-dependent transferases"/>
    <property type="match status" value="1"/>
</dbReference>
<dbReference type="Gene3D" id="3.40.640.10">
    <property type="entry name" value="Type I PLP-dependent aspartate aminotransferase-like (Major domain)"/>
    <property type="match status" value="1"/>
</dbReference>
<dbReference type="RefSeq" id="WP_135311636.1">
    <property type="nucleotide sequence ID" value="NZ_CP038439.1"/>
</dbReference>
<dbReference type="PANTHER" id="PTHR42832">
    <property type="entry name" value="AMINO ACID AMINOTRANSFERASE"/>
    <property type="match status" value="1"/>
</dbReference>
<gene>
    <name evidence="5" type="ORF">E4191_00325</name>
</gene>
<protein>
    <submittedName>
        <fullName evidence="5">Aminotransferase class I/II-fold pyridoxal phosphate-dependent enzyme</fullName>
    </submittedName>
</protein>
<evidence type="ECO:0000313" key="5">
    <source>
        <dbReference type="EMBL" id="QBX33337.1"/>
    </source>
</evidence>
<dbReference type="PANTHER" id="PTHR42832:SF3">
    <property type="entry name" value="L-GLUTAMINE--4-(METHYLSULFANYL)-2-OXOBUTANOATE AMINOTRANSFERASE"/>
    <property type="match status" value="1"/>
</dbReference>
<dbReference type="InterPro" id="IPR015422">
    <property type="entry name" value="PyrdxlP-dep_Trfase_small"/>
</dbReference>